<accession>A0A2M6WKK9</accession>
<gene>
    <name evidence="1" type="ORF">COU06_00675</name>
</gene>
<organism evidence="1 2">
    <name type="scientific">Candidatus Harrisonbacteria bacterium CG10_big_fil_rev_8_21_14_0_10_38_8</name>
    <dbReference type="NCBI Taxonomy" id="1974582"/>
    <lineage>
        <taxon>Bacteria</taxon>
        <taxon>Candidatus Harrisoniibacteriota</taxon>
    </lineage>
</organism>
<evidence type="ECO:0000313" key="1">
    <source>
        <dbReference type="EMBL" id="PIT93303.1"/>
    </source>
</evidence>
<proteinExistence type="predicted"/>
<dbReference type="Proteomes" id="UP000229112">
    <property type="component" value="Unassembled WGS sequence"/>
</dbReference>
<dbReference type="AlphaFoldDB" id="A0A2M6WKK9"/>
<evidence type="ECO:0000313" key="2">
    <source>
        <dbReference type="Proteomes" id="UP000229112"/>
    </source>
</evidence>
<dbReference type="EMBL" id="PFAY01000005">
    <property type="protein sequence ID" value="PIT93303.1"/>
    <property type="molecule type" value="Genomic_DNA"/>
</dbReference>
<comment type="caution">
    <text evidence="1">The sequence shown here is derived from an EMBL/GenBank/DDBJ whole genome shotgun (WGS) entry which is preliminary data.</text>
</comment>
<reference evidence="2" key="1">
    <citation type="submission" date="2017-09" db="EMBL/GenBank/DDBJ databases">
        <title>Depth-based differentiation of microbial function through sediment-hosted aquifers and enrichment of novel symbionts in the deep terrestrial subsurface.</title>
        <authorList>
            <person name="Probst A.J."/>
            <person name="Ladd B."/>
            <person name="Jarett J.K."/>
            <person name="Geller-Mcgrath D.E."/>
            <person name="Sieber C.M.K."/>
            <person name="Emerson J.B."/>
            <person name="Anantharaman K."/>
            <person name="Thomas B.C."/>
            <person name="Malmstrom R."/>
            <person name="Stieglmeier M."/>
            <person name="Klingl A."/>
            <person name="Woyke T."/>
            <person name="Ryan C.M."/>
            <person name="Banfield J.F."/>
        </authorList>
    </citation>
    <scope>NUCLEOTIDE SEQUENCE [LARGE SCALE GENOMIC DNA]</scope>
</reference>
<sequence>MYLSYLMGAKEILDKELTTHNIEIIGKTKSGSRKLKIPSESIEAYRDLIRIKMTPGFWNEFLDKNEVYFIFKLEKGEVKEYILSPENEQEIDNLCAGLNNELPSKSANVYKFISENEFYHDFMMEYYRKMIER</sequence>
<name>A0A2M6WKK9_9BACT</name>
<protein>
    <submittedName>
        <fullName evidence="1">Uncharacterized protein</fullName>
    </submittedName>
</protein>